<keyword evidence="3" id="KW-0272">Extracellular matrix</keyword>
<dbReference type="InterPro" id="IPR036880">
    <property type="entry name" value="Kunitz_BPTI_sf"/>
</dbReference>
<dbReference type="CDD" id="cd00063">
    <property type="entry name" value="FN3"/>
    <property type="match status" value="1"/>
</dbReference>
<keyword evidence="7" id="KW-0176">Collagen</keyword>
<name>A0A8C5FDT2_GADMO</name>
<reference evidence="18" key="2">
    <citation type="submission" date="2025-09" db="UniProtKB">
        <authorList>
            <consortium name="Ensembl"/>
        </authorList>
    </citation>
    <scope>IDENTIFICATION</scope>
</reference>
<dbReference type="InterPro" id="IPR002223">
    <property type="entry name" value="Kunitz_BPTI"/>
</dbReference>
<feature type="compositionally biased region" description="Low complexity" evidence="13">
    <location>
        <begin position="2458"/>
        <end position="2474"/>
    </location>
</feature>
<dbReference type="PRINTS" id="PR00453">
    <property type="entry name" value="VWFADOMAIN"/>
</dbReference>
<dbReference type="InterPro" id="IPR003961">
    <property type="entry name" value="FN3_dom"/>
</dbReference>
<dbReference type="FunFam" id="3.40.50.410:FF:000021">
    <property type="entry name" value="Collagen, type VI, alpha 3"/>
    <property type="match status" value="1"/>
</dbReference>
<feature type="domain" description="VWFA" evidence="15">
    <location>
        <begin position="37"/>
        <end position="212"/>
    </location>
</feature>
<evidence type="ECO:0000256" key="13">
    <source>
        <dbReference type="SAM" id="MobiDB-lite"/>
    </source>
</evidence>
<feature type="domain" description="Fibronectin type-III" evidence="17">
    <location>
        <begin position="3104"/>
        <end position="3193"/>
    </location>
</feature>
<proteinExistence type="inferred from homology"/>
<evidence type="ECO:0000259" key="17">
    <source>
        <dbReference type="PROSITE" id="PS50853"/>
    </source>
</evidence>
<evidence type="ECO:0000256" key="11">
    <source>
        <dbReference type="ARBA" id="ARBA00043858"/>
    </source>
</evidence>
<dbReference type="SMART" id="SM00327">
    <property type="entry name" value="VWA"/>
    <property type="match status" value="13"/>
</dbReference>
<dbReference type="GO" id="GO:0005589">
    <property type="term" value="C:collagen type VI trimer"/>
    <property type="evidence" value="ECO:0007669"/>
    <property type="project" value="UniProtKB-ARBA"/>
</dbReference>
<evidence type="ECO:0000256" key="7">
    <source>
        <dbReference type="ARBA" id="ARBA00023119"/>
    </source>
</evidence>
<evidence type="ECO:0000259" key="16">
    <source>
        <dbReference type="PROSITE" id="PS50279"/>
    </source>
</evidence>
<keyword evidence="2" id="KW-0964">Secreted</keyword>
<evidence type="ECO:0000313" key="18">
    <source>
        <dbReference type="Ensembl" id="ENSGMOP00000029360.1"/>
    </source>
</evidence>
<dbReference type="Ensembl" id="ENSGMOT00000052376.1">
    <property type="protein sequence ID" value="ENSGMOP00000029360.1"/>
    <property type="gene ID" value="ENSGMOG00000000721.2"/>
</dbReference>
<feature type="compositionally biased region" description="Basic and acidic residues" evidence="13">
    <location>
        <begin position="2388"/>
        <end position="2399"/>
    </location>
</feature>
<feature type="region of interest" description="Disordered" evidence="13">
    <location>
        <begin position="2267"/>
        <end position="2597"/>
    </location>
</feature>
<evidence type="ECO:0000256" key="2">
    <source>
        <dbReference type="ARBA" id="ARBA00022525"/>
    </source>
</evidence>
<feature type="compositionally biased region" description="Basic and acidic residues" evidence="13">
    <location>
        <begin position="2485"/>
        <end position="2501"/>
    </location>
</feature>
<dbReference type="FunFam" id="3.40.50.410:FF:000003">
    <property type="entry name" value="Collagen type VI alpha 3 chain"/>
    <property type="match status" value="9"/>
</dbReference>
<evidence type="ECO:0000256" key="9">
    <source>
        <dbReference type="ARBA" id="ARBA00023180"/>
    </source>
</evidence>
<feature type="compositionally biased region" description="Basic and acidic residues" evidence="13">
    <location>
        <begin position="3085"/>
        <end position="3106"/>
    </location>
</feature>
<feature type="compositionally biased region" description="Low complexity" evidence="13">
    <location>
        <begin position="2431"/>
        <end position="2441"/>
    </location>
</feature>
<feature type="region of interest" description="Disordered" evidence="13">
    <location>
        <begin position="3079"/>
        <end position="3106"/>
    </location>
</feature>
<evidence type="ECO:0000259" key="15">
    <source>
        <dbReference type="PROSITE" id="PS50234"/>
    </source>
</evidence>
<dbReference type="SUPFAM" id="SSF49265">
    <property type="entry name" value="Fibronectin type III"/>
    <property type="match status" value="1"/>
</dbReference>
<comment type="similarity">
    <text evidence="12">Belongs to the type VI collagen family.</text>
</comment>
<evidence type="ECO:0000256" key="8">
    <source>
        <dbReference type="ARBA" id="ARBA00023157"/>
    </source>
</evidence>
<keyword evidence="4 14" id="KW-0732">Signal</keyword>
<dbReference type="Gene3D" id="4.10.410.10">
    <property type="entry name" value="Pancreatic trypsin inhibitor Kunitz domain"/>
    <property type="match status" value="2"/>
</dbReference>
<dbReference type="FunFam" id="3.40.50.410:FF:000004">
    <property type="entry name" value="collagen alpha-6(VI) chain"/>
    <property type="match status" value="1"/>
</dbReference>
<gene>
    <name evidence="18" type="primary">COL6A3</name>
</gene>
<dbReference type="FunFam" id="4.10.410.10:FF:000040">
    <property type="entry name" value="Serine protease inhibitor, putative"/>
    <property type="match status" value="1"/>
</dbReference>
<dbReference type="InterPro" id="IPR036465">
    <property type="entry name" value="vWFA_dom_sf"/>
</dbReference>
<feature type="domain" description="VWFA" evidence="15">
    <location>
        <begin position="246"/>
        <end position="419"/>
    </location>
</feature>
<feature type="domain" description="VWFA" evidence="15">
    <location>
        <begin position="2628"/>
        <end position="2769"/>
    </location>
</feature>
<accession>A0A8C5FDT2</accession>
<feature type="domain" description="VWFA" evidence="15">
    <location>
        <begin position="1052"/>
        <end position="1228"/>
    </location>
</feature>
<dbReference type="InterPro" id="IPR013783">
    <property type="entry name" value="Ig-like_fold"/>
</dbReference>
<feature type="domain" description="BPTI/Kunitz inhibitor" evidence="16">
    <location>
        <begin position="3224"/>
        <end position="3275"/>
    </location>
</feature>
<keyword evidence="5" id="KW-0677">Repeat</keyword>
<dbReference type="GeneTree" id="ENSGT00940000156462"/>
<dbReference type="PROSITE" id="PS50853">
    <property type="entry name" value="FN3"/>
    <property type="match status" value="1"/>
</dbReference>
<comment type="subcellular location">
    <subcellularLocation>
        <location evidence="1">Secreted</location>
        <location evidence="1">Extracellular space</location>
        <location evidence="1">Extracellular matrix</location>
    </subcellularLocation>
</comment>
<evidence type="ECO:0000256" key="6">
    <source>
        <dbReference type="ARBA" id="ARBA00022889"/>
    </source>
</evidence>
<dbReference type="SUPFAM" id="SSF57362">
    <property type="entry name" value="BPTI-like"/>
    <property type="match status" value="2"/>
</dbReference>
<keyword evidence="6" id="KW-0130">Cell adhesion</keyword>
<feature type="compositionally biased region" description="Gly residues" evidence="13">
    <location>
        <begin position="2546"/>
        <end position="2564"/>
    </location>
</feature>
<protein>
    <submittedName>
        <fullName evidence="18">Collagen type VI alpha 3 chain</fullName>
    </submittedName>
</protein>
<dbReference type="GO" id="GO:0004867">
    <property type="term" value="F:serine-type endopeptidase inhibitor activity"/>
    <property type="evidence" value="ECO:0007669"/>
    <property type="project" value="InterPro"/>
</dbReference>
<dbReference type="CDD" id="cd01450">
    <property type="entry name" value="vWFA_subfamily_ECM"/>
    <property type="match status" value="2"/>
</dbReference>
<dbReference type="SMART" id="SM00131">
    <property type="entry name" value="KU"/>
    <property type="match status" value="2"/>
</dbReference>
<dbReference type="Pfam" id="PF00041">
    <property type="entry name" value="fn3"/>
    <property type="match status" value="1"/>
</dbReference>
<keyword evidence="19" id="KW-1185">Reference proteome</keyword>
<dbReference type="InterPro" id="IPR020901">
    <property type="entry name" value="Prtase_inh_Kunz-CS"/>
</dbReference>
<dbReference type="PANTHER" id="PTHR24020:SF86">
    <property type="entry name" value="COLLAGEN, TYPE VI, ALPHA 4"/>
    <property type="match status" value="1"/>
</dbReference>
<feature type="compositionally biased region" description="Low complexity" evidence="13">
    <location>
        <begin position="2506"/>
        <end position="2516"/>
    </location>
</feature>
<dbReference type="Gene3D" id="3.40.50.410">
    <property type="entry name" value="von Willebrand factor, type A domain"/>
    <property type="match status" value="12"/>
</dbReference>
<dbReference type="InterPro" id="IPR036116">
    <property type="entry name" value="FN3_sf"/>
</dbReference>
<dbReference type="FunFam" id="3.40.50.410:FF:000016">
    <property type="entry name" value="Collagen type VI alpha 3 chain"/>
    <property type="match status" value="1"/>
</dbReference>
<dbReference type="GO" id="GO:0007155">
    <property type="term" value="P:cell adhesion"/>
    <property type="evidence" value="ECO:0007669"/>
    <property type="project" value="UniProtKB-KW"/>
</dbReference>
<evidence type="ECO:0000256" key="5">
    <source>
        <dbReference type="ARBA" id="ARBA00022737"/>
    </source>
</evidence>
<dbReference type="Gene3D" id="2.60.40.10">
    <property type="entry name" value="Immunoglobulins"/>
    <property type="match status" value="1"/>
</dbReference>
<dbReference type="PRINTS" id="PR00759">
    <property type="entry name" value="BASICPTASE"/>
</dbReference>
<dbReference type="InterPro" id="IPR050525">
    <property type="entry name" value="ECM_Assembly_Org"/>
</dbReference>
<organism evidence="18 19">
    <name type="scientific">Gadus morhua</name>
    <name type="common">Atlantic cod</name>
    <dbReference type="NCBI Taxonomy" id="8049"/>
    <lineage>
        <taxon>Eukaryota</taxon>
        <taxon>Metazoa</taxon>
        <taxon>Chordata</taxon>
        <taxon>Craniata</taxon>
        <taxon>Vertebrata</taxon>
        <taxon>Euteleostomi</taxon>
        <taxon>Actinopterygii</taxon>
        <taxon>Neopterygii</taxon>
        <taxon>Teleostei</taxon>
        <taxon>Neoteleostei</taxon>
        <taxon>Acanthomorphata</taxon>
        <taxon>Zeiogadaria</taxon>
        <taxon>Gadariae</taxon>
        <taxon>Gadiformes</taxon>
        <taxon>Gadoidei</taxon>
        <taxon>Gadidae</taxon>
        <taxon>Gadus</taxon>
    </lineage>
</organism>
<feature type="domain" description="VWFA" evidence="15">
    <location>
        <begin position="1664"/>
        <end position="1840"/>
    </location>
</feature>
<evidence type="ECO:0000313" key="19">
    <source>
        <dbReference type="Proteomes" id="UP000694546"/>
    </source>
</evidence>
<feature type="compositionally biased region" description="Gly residues" evidence="13">
    <location>
        <begin position="2442"/>
        <end position="2457"/>
    </location>
</feature>
<dbReference type="CDD" id="cd22635">
    <property type="entry name" value="Kunitz_papilin"/>
    <property type="match status" value="1"/>
</dbReference>
<dbReference type="PROSITE" id="PS50279">
    <property type="entry name" value="BPTI_KUNITZ_2"/>
    <property type="match status" value="2"/>
</dbReference>
<dbReference type="Pfam" id="PF00092">
    <property type="entry name" value="VWA"/>
    <property type="match status" value="12"/>
</dbReference>
<feature type="domain" description="VWFA" evidence="15">
    <location>
        <begin position="1460"/>
        <end position="1636"/>
    </location>
</feature>
<feature type="domain" description="VWFA" evidence="15">
    <location>
        <begin position="854"/>
        <end position="1026"/>
    </location>
</feature>
<comment type="function">
    <text evidence="11">Collagen VI acts as a cell-binding protein.</text>
</comment>
<feature type="compositionally biased region" description="Gly residues" evidence="13">
    <location>
        <begin position="2351"/>
        <end position="2360"/>
    </location>
</feature>
<evidence type="ECO:0000256" key="3">
    <source>
        <dbReference type="ARBA" id="ARBA00022530"/>
    </source>
</evidence>
<feature type="chain" id="PRO_5034159835" evidence="14">
    <location>
        <begin position="27"/>
        <end position="3422"/>
    </location>
</feature>
<feature type="domain" description="VWFA" evidence="15">
    <location>
        <begin position="649"/>
        <end position="822"/>
    </location>
</feature>
<dbReference type="CDD" id="cd22629">
    <property type="entry name" value="Kunitz_collagen_alpha3_VI"/>
    <property type="match status" value="1"/>
</dbReference>
<dbReference type="Pfam" id="PF00014">
    <property type="entry name" value="Kunitz_BPTI"/>
    <property type="match status" value="2"/>
</dbReference>
<dbReference type="PANTHER" id="PTHR24020">
    <property type="entry name" value="COLLAGEN ALPHA"/>
    <property type="match status" value="1"/>
</dbReference>
<feature type="compositionally biased region" description="Gly residues" evidence="13">
    <location>
        <begin position="2579"/>
        <end position="2588"/>
    </location>
</feature>
<keyword evidence="10" id="KW-0379">Hydroxylation</keyword>
<feature type="domain" description="VWFA" evidence="15">
    <location>
        <begin position="1866"/>
        <end position="2042"/>
    </location>
</feature>
<evidence type="ECO:0000256" key="4">
    <source>
        <dbReference type="ARBA" id="ARBA00022729"/>
    </source>
</evidence>
<evidence type="ECO:0000256" key="1">
    <source>
        <dbReference type="ARBA" id="ARBA00004498"/>
    </source>
</evidence>
<evidence type="ECO:0000256" key="14">
    <source>
        <dbReference type="SAM" id="SignalP"/>
    </source>
</evidence>
<feature type="domain" description="VWFA" evidence="15">
    <location>
        <begin position="2846"/>
        <end position="3045"/>
    </location>
</feature>
<keyword evidence="9" id="KW-0325">Glycoprotein</keyword>
<feature type="signal peptide" evidence="14">
    <location>
        <begin position="1"/>
        <end position="26"/>
    </location>
</feature>
<feature type="domain" description="VWFA" evidence="15">
    <location>
        <begin position="1253"/>
        <end position="1429"/>
    </location>
</feature>
<feature type="compositionally biased region" description="Gly residues" evidence="13">
    <location>
        <begin position="2276"/>
        <end position="2300"/>
    </location>
</feature>
<reference evidence="18" key="1">
    <citation type="submission" date="2025-08" db="UniProtKB">
        <authorList>
            <consortium name="Ensembl"/>
        </authorList>
    </citation>
    <scope>IDENTIFICATION</scope>
</reference>
<dbReference type="PROSITE" id="PS00280">
    <property type="entry name" value="BPTI_KUNITZ_1"/>
    <property type="match status" value="2"/>
</dbReference>
<dbReference type="FunFam" id="4.10.410.10:FF:000020">
    <property type="entry name" value="Collagen, type VI, alpha 3"/>
    <property type="match status" value="1"/>
</dbReference>
<dbReference type="Proteomes" id="UP000694546">
    <property type="component" value="Chromosome 17"/>
</dbReference>
<dbReference type="InterPro" id="IPR002035">
    <property type="entry name" value="VWF_A"/>
</dbReference>
<dbReference type="SUPFAM" id="SSF53300">
    <property type="entry name" value="vWA-like"/>
    <property type="match status" value="13"/>
</dbReference>
<evidence type="ECO:0000256" key="10">
    <source>
        <dbReference type="ARBA" id="ARBA00023278"/>
    </source>
</evidence>
<keyword evidence="8" id="KW-1015">Disulfide bond</keyword>
<evidence type="ECO:0000256" key="12">
    <source>
        <dbReference type="ARBA" id="ARBA00044000"/>
    </source>
</evidence>
<feature type="region of interest" description="Disordered" evidence="13">
    <location>
        <begin position="3190"/>
        <end position="3209"/>
    </location>
</feature>
<sequence>MGRHLLLPLCALLGVLLAGSLHKTEAQEDCAQGLPADVYFLVDSSWSMGQQNFEHVKHFLLGVIKALHERAGDSFQYALVQYSATPHTQFKLNTYAAAEDAMEHVAAMRYRGGGTRTGLGLDFLIRAHMTTTSGSRAGGGVSQLVVVLTDGRSQDDVSEPARVLHLAGVEVFAVGVQGAAEWELKEMASRPADSHVLSVDSFVALRDITQDLVAGICGAVSQALGAPVGMEARDVSAGGTAQESADLVLLIDGSKNVGAANFPRVRDLALRIIEGLDVGRDTIRVAVALYSTDPEVQFYLNSYESKAAVQDAVKGLSFTGGEEANLGAALAEVSESLLSQTSGGRAEEGVPQAVVVISAGPSTDDTSVGDRALKKANVITFGLAIGGTTVAELESVASDKSFVLEAPDFQTAASMGDQLRPYIVGVAQRTIVVQNEFTEAIAVGRRDIVFLLDSTMGATIINSMREFIKRFVDTIPIGPDDVQIGVAQFSNVGRREIDLNSYGTRDELSAALGRIKPKAGQTVNIGAALDFVRTNMFQPDKGSRIRQGVPQLLLVLTSKRSSDSVDGPAQALQQMGVLTLAAGSKAADEAELRRIAFDDSLVFMMKDFRFLVRNPKSVISPLSTLSGVVVTEGPELEITTVQTSKVIRDIVFLVDSSSYVGNQNLPYVRQFITNVVNQLDVRPERVQIGLMQFSEHPKIEFYLNTYQNKEDVLDRISQMSVTGGNVLNTGAAMNYALSNMFQSSSGSRRSQNVPQALVLITGGPYQDEVAKVADRLALAGVLTYTVSTGHADPNLLRSVAFVPDLAFHTESFADMPQLAEQIYPPLITVVGDTDVTETTEIPEVPSDPTSAERDVAFLIDGSDNVQDDFPYIKDFILKVIQPLDIARDRVRISVVQHSETPTSVFYLNTYQTKDEVIRAVNEMRIAGGRSLNTGSALKFMKETILSESNGSRARRNVPQFLIVLTGGRSRDNVKDSAVALKTGGVVPFGVGVKDADMRQIQDISHNPSFAFKVKEFSELSTVQQKLNNYVSLPKEQLQVVLEQAHRDAEKIDIVFLLDGTDGTKVGFPEVQHFVKSIVERLTVEEDKVRVSVVQYANRPEVNFYLSSHRTKDDVLNAIDGLTHKGGKILNTGAALQFVRHNIFTASTGSRTLKGVPQVLVLLTSAQSRDYVNAPAVALKDREIIVLGIGVGDANLPELEKIAFQPDFAYKVNDFSELPLLQPLLVGKLNVSKVAMEYPGIPSLIASSLGPKKDVVFLVDGSSSVGREFPIIQEFMRRVVENLNVGENQIRIGVVQYGDSPNADMYLNTHATKEGVLNGIKGVRQRGGSQRNLGQALEFVNRDFLTAARGSRKQEGVPQFVIVVSSGSSTDDVIGAASTLKRSGVLPFSIGTRDVSSHELKAVAYVPNFALVVDDLPGLYTVQNSLITTLTELSDDDLAAMQPVYPTRDVTTITTHGDKRDVVFLVDGSTATRSEFKSIREMIKRVIDKLDVGLDNVRISVVQYSDDPHMEFLLNQYSTKEEVRQAVARLQSRGGSQLNTGRALDWVSKHIYQRSAGSRIEEAVPQFLILVTGGKSTDDVTRPAHQLKSSMVAPIAIGSRNADANELRTIALKQELTYTVDSFQQLPSVEQQFFASVNTMTHDDISTIIDRERKVKTILNLGRKDIVFLVDGSDNTGAMGLAHIRDFILRTIQQLDVQSDQVRIAVVQYADRAQREFSLNTYGNKPDVLNAVKRLRLMGGRSSDLAQAIEYVIRNELISSTGMRHAGASQHLVVLTGGRSPTDVSLYGPLLKSSRVNCIGVGAGGADTRQLQQIATSPEDVIQVSSFPGLPGADDKFIARLSGDPFPETPTDIEETSEGLPKPKEADIVFLVDSSLNVGKDNFKTVIEFIYNLVDLFYNERDKLQIGMAHYATDVTNDFYLNTYPNRDDVINAIGSVEYKGGRRINTGAAIRHVQDNHFTTARGSRKDQGVPQVLLVLTGGRSSDDSKAAALALKASGVRVYAVGVGDMMDELENLASQSHTIARASRFEGLSELNEQILETLDDEVTGVKLCNSVVEASKACNVEVLVGFDVGAQNIFSAQTNLQSKMGAILQRITKMASISCSSGQLPSVQVGVLAMDSNGQATQLDFTDDADVLFEAFKGLRSRGPFVLNAQTISGYTSRFKSRNENVVKVVIHLTDGLDAPYAEMKRKTEELQQSGVNSFIVVGLERVPKFEEALLLEFGRGFRYTRPLRVNVMDLDYELAEELDNIAERECCAVPCKCTGTRGDRGSVGVPGPKGGPGGVGGPGHPGDEGGPGERGPPGVNGTQGFQGCPGQRGVKGSRGYSGEKGEFGELGLDGINGEEGLSGVAGPPGGSGSPGRRGPKGTKGQAGDTGDMGIRGDPGITGRDNREAGPKGDPGDVGPVGEPGEDGKRGGAGEPGRGGSDGRRGSAGQPGAPGKPGAEGVGGEPGIGGSRGISGPIGVPGQNGEEGNPGPRGPGGDPGKLGEKGRRGALSRKGEPGDPGPKGVVGPLGPRGEPGEDGRDGFGVLGSKGRKGDEGFPGFPGPKGAGGGAGVEGGPGPKGNSGQRGVSGDLGPSGQKGEGGYSGPYGEKGPRGPGVVQCDLVKKIRDNCPCCYGKQECPLYPTELAFAMDVSDGVGRPAFNNMRNVVLRLVRDITIAESNCPRGARVALTLYNNEVTTEVRFADALKKRALLQRIEGLQALATRKQRVLENAMNFLAQSTFKRVRSGFLMRKVAVFFVNGPIKDGRPISTAALRLYDAGIASVFLVNREDRVLSRALQVNNTALAQVLVLPPAGSAQFNSVFQKIMSCHVCLDSCAPDQMCDYVPPTSSRDRRSSTTDVDIDMAFLVDSSETTYPSVFTEIKRYISHIVEHLEVSSEPTTSVHQARVAVVQQAPYEFLRNHSGAAIRTDIGLTEHRSSQDIVNFLLEKTPQLEGSRALAAAMEQTVEQVLELVPLQRARKVLMLFVTGSVEEHEDALVRVATEVKCKGYFLVILGVGGGLSAGDAKVLSRMASEPSDVFFKRIQSISHFYDKHIQTFGELLPKYISIENAFYMSPEVSRNCTWFVNDQPFKNPFKSSQSDETYKKEHDHQQTAHQRKHEDSAELHATNITSSGLKLRWAPADPKLSAYFQVVVTRLRDHFLVVKTNVSDTEFSLQNLESSQTYHAVVTAHTAAGLVTSTHKGILTTKSAEPKPASPIMDSDMVNTPLDKPETVTGLTDPCSLDYDPGMPCKDYQAKWFFDRKNGICTQFWYGGCGGNENRFGTEALCLSSCPSTVSEQQQAEPAQIISAPGEQVAILPSLTAEIDTPIATAAQVEPSISARVLVESSPSAAKPVEELLPSPADPVATTVVDVCQLPKEEGACAKFVLKWHYDTLSKSCTRFWYGGCGGNRNRFDTFVECQKTCGKPALKPRMNVAIRT</sequence>
<feature type="domain" description="VWFA" evidence="15">
    <location>
        <begin position="447"/>
        <end position="622"/>
    </location>
</feature>
<feature type="domain" description="BPTI/Kunitz inhibitor" evidence="16">
    <location>
        <begin position="3357"/>
        <end position="3407"/>
    </location>
</feature>
<dbReference type="PROSITE" id="PS50234">
    <property type="entry name" value="VWFA"/>
    <property type="match status" value="12"/>
</dbReference>